<dbReference type="RefSeq" id="WP_264603291.1">
    <property type="nucleotide sequence ID" value="NZ_JAOQNS010000014.1"/>
</dbReference>
<dbReference type="EMBL" id="JAOQNS010000014">
    <property type="protein sequence ID" value="MCW2309713.1"/>
    <property type="molecule type" value="Genomic_DNA"/>
</dbReference>
<proteinExistence type="predicted"/>
<keyword evidence="2" id="KW-1185">Reference proteome</keyword>
<accession>A0ABT3HH51</accession>
<protein>
    <submittedName>
        <fullName evidence="1">Uncharacterized protein</fullName>
    </submittedName>
</protein>
<reference evidence="2" key="1">
    <citation type="submission" date="2023-07" db="EMBL/GenBank/DDBJ databases">
        <title>Genome sequencing of Purple Non-Sulfur Bacteria from various extreme environments.</title>
        <authorList>
            <person name="Mayer M."/>
        </authorList>
    </citation>
    <scope>NUCLEOTIDE SEQUENCE [LARGE SCALE GENOMIC DNA]</scope>
    <source>
        <strain evidence="2">DSM 17935</strain>
    </source>
</reference>
<evidence type="ECO:0000313" key="2">
    <source>
        <dbReference type="Proteomes" id="UP001209755"/>
    </source>
</evidence>
<comment type="caution">
    <text evidence="1">The sequence shown here is derived from an EMBL/GenBank/DDBJ whole genome shotgun (WGS) entry which is preliminary data.</text>
</comment>
<dbReference type="Proteomes" id="UP001209755">
    <property type="component" value="Unassembled WGS sequence"/>
</dbReference>
<name>A0ABT3HH51_9HYPH</name>
<sequence length="71" mass="7967">MSESGDDSLPRVRKIDGASFWGEPIMEMDRERLLDVIESLAERIDEMQSSSLDMVMMGTKATGSWPPPHGR</sequence>
<gene>
    <name evidence="1" type="ORF">M2319_004072</name>
</gene>
<organism evidence="1 2">
    <name type="scientific">Rhodobium gokarnense</name>
    <dbReference type="NCBI Taxonomy" id="364296"/>
    <lineage>
        <taxon>Bacteria</taxon>
        <taxon>Pseudomonadati</taxon>
        <taxon>Pseudomonadota</taxon>
        <taxon>Alphaproteobacteria</taxon>
        <taxon>Hyphomicrobiales</taxon>
        <taxon>Rhodobiaceae</taxon>
        <taxon>Rhodobium</taxon>
    </lineage>
</organism>
<evidence type="ECO:0000313" key="1">
    <source>
        <dbReference type="EMBL" id="MCW2309713.1"/>
    </source>
</evidence>